<dbReference type="PANTHER" id="PTHR39201:SF1">
    <property type="entry name" value="FLAVODOXIN-LIKE DOMAIN-CONTAINING PROTEIN"/>
    <property type="match status" value="1"/>
</dbReference>
<comment type="caution">
    <text evidence="4">The sequence shown here is derived from an EMBL/GenBank/DDBJ whole genome shotgun (WGS) entry which is preliminary data.</text>
</comment>
<feature type="region of interest" description="Disordered" evidence="1">
    <location>
        <begin position="23"/>
        <end position="81"/>
    </location>
</feature>
<organism evidence="4 5">
    <name type="scientific">Mesobacillus maritimus</name>
    <dbReference type="NCBI Taxonomy" id="1643336"/>
    <lineage>
        <taxon>Bacteria</taxon>
        <taxon>Bacillati</taxon>
        <taxon>Bacillota</taxon>
        <taxon>Bacilli</taxon>
        <taxon>Bacillales</taxon>
        <taxon>Bacillaceae</taxon>
        <taxon>Mesobacillus</taxon>
    </lineage>
</organism>
<proteinExistence type="predicted"/>
<dbReference type="InterPro" id="IPR029039">
    <property type="entry name" value="Flavoprotein-like_sf"/>
</dbReference>
<feature type="signal peptide" evidence="2">
    <location>
        <begin position="1"/>
        <end position="19"/>
    </location>
</feature>
<reference evidence="4 5" key="1">
    <citation type="submission" date="2020-07" db="EMBL/GenBank/DDBJ databases">
        <title>Fungal Genomes of the International Space Station.</title>
        <authorList>
            <person name="Seuylemezian A."/>
            <person name="Singh N.K."/>
            <person name="Wood J."/>
            <person name="Venkateswaran K."/>
        </authorList>
    </citation>
    <scope>NUCLEOTIDE SEQUENCE [LARGE SCALE GENOMIC DNA]</scope>
    <source>
        <strain evidence="4 5">PL-B2</strain>
    </source>
</reference>
<evidence type="ECO:0000259" key="3">
    <source>
        <dbReference type="PROSITE" id="PS50902"/>
    </source>
</evidence>
<keyword evidence="2" id="KW-0732">Signal</keyword>
<dbReference type="InterPro" id="IPR008254">
    <property type="entry name" value="Flavodoxin/NO_synth"/>
</dbReference>
<gene>
    <name evidence="4" type="ORF">H0185_22190</name>
</gene>
<dbReference type="Proteomes" id="UP000769780">
    <property type="component" value="Unassembled WGS sequence"/>
</dbReference>
<evidence type="ECO:0000313" key="4">
    <source>
        <dbReference type="EMBL" id="MBY0099483.1"/>
    </source>
</evidence>
<dbReference type="EMBL" id="JACWFH010000036">
    <property type="protein sequence ID" value="MBY0099483.1"/>
    <property type="molecule type" value="Genomic_DNA"/>
</dbReference>
<dbReference type="PANTHER" id="PTHR39201">
    <property type="entry name" value="EXPORTED PROTEIN-RELATED"/>
    <property type="match status" value="1"/>
</dbReference>
<feature type="compositionally biased region" description="Low complexity" evidence="1">
    <location>
        <begin position="23"/>
        <end position="40"/>
    </location>
</feature>
<dbReference type="PROSITE" id="PS00201">
    <property type="entry name" value="FLAVODOXIN"/>
    <property type="match status" value="1"/>
</dbReference>
<dbReference type="Pfam" id="PF12682">
    <property type="entry name" value="Flavodoxin_4"/>
    <property type="match status" value="1"/>
</dbReference>
<dbReference type="Gene3D" id="3.40.50.360">
    <property type="match status" value="1"/>
</dbReference>
<dbReference type="SUPFAM" id="SSF52218">
    <property type="entry name" value="Flavoproteins"/>
    <property type="match status" value="1"/>
</dbReference>
<keyword evidence="5" id="KW-1185">Reference proteome</keyword>
<evidence type="ECO:0000256" key="1">
    <source>
        <dbReference type="SAM" id="MobiDB-lite"/>
    </source>
</evidence>
<dbReference type="InterPro" id="IPR001226">
    <property type="entry name" value="Flavodoxin_CS"/>
</dbReference>
<feature type="domain" description="Flavodoxin-like" evidence="3">
    <location>
        <begin position="88"/>
        <end position="243"/>
    </location>
</feature>
<dbReference type="PROSITE" id="PS50902">
    <property type="entry name" value="FLAVODOXIN_LIKE"/>
    <property type="match status" value="1"/>
</dbReference>
<protein>
    <submittedName>
        <fullName evidence="4">Flavodoxin</fullName>
    </submittedName>
</protein>
<name>A0ABS7KB37_9BACI</name>
<accession>A0ABS7KB37</accession>
<evidence type="ECO:0000313" key="5">
    <source>
        <dbReference type="Proteomes" id="UP000769780"/>
    </source>
</evidence>
<dbReference type="RefSeq" id="WP_221875695.1">
    <property type="nucleotide sequence ID" value="NZ_JACWFH010000036.1"/>
</dbReference>
<feature type="chain" id="PRO_5046859216" evidence="2">
    <location>
        <begin position="20"/>
        <end position="248"/>
    </location>
</feature>
<sequence>MIKRAILSVGLAFSFILVGCQNSEPSETNEPSETPSSSTNDKSETGSETQDSTLPIEDTEYGRGAESDGEDTNAQEAPTRMISDDANSIIIYFSRSGNTQNLARMIYNEVGGDMLELTVTDPYPSDYRQAVERANEERDNQEYPKINTDIPDLSQYDTVYLGYQTWAMTLSNPMISFLMGHGSNLSGKTIYPFSTNAGYGEGNTIERIEELAPDASVATSFSIQDEDLLDNQDQVTTWLNEHQSQRVN</sequence>
<evidence type="ECO:0000256" key="2">
    <source>
        <dbReference type="SAM" id="SignalP"/>
    </source>
</evidence>
<dbReference type="PROSITE" id="PS51257">
    <property type="entry name" value="PROKAR_LIPOPROTEIN"/>
    <property type="match status" value="1"/>
</dbReference>